<dbReference type="PANTHER" id="PTHR36710">
    <property type="entry name" value="PECTINESTERASE INHIBITOR-LIKE"/>
    <property type="match status" value="1"/>
</dbReference>
<proteinExistence type="inferred from homology"/>
<feature type="chain" id="PRO_5043632261" description="Pectinesterase inhibitor domain-containing protein" evidence="4">
    <location>
        <begin position="28"/>
        <end position="177"/>
    </location>
</feature>
<reference evidence="6 7" key="1">
    <citation type="submission" date="2024-01" db="EMBL/GenBank/DDBJ databases">
        <title>A telomere-to-telomere, gap-free genome of sweet tea (Lithocarpus litseifolius).</title>
        <authorList>
            <person name="Zhou J."/>
        </authorList>
    </citation>
    <scope>NUCLEOTIDE SEQUENCE [LARGE SCALE GENOMIC DNA]</scope>
    <source>
        <strain evidence="6">Zhou-2022a</strain>
        <tissue evidence="6">Leaf</tissue>
    </source>
</reference>
<dbReference type="InterPro" id="IPR052421">
    <property type="entry name" value="PCW_Enzyme_Inhibitor"/>
</dbReference>
<keyword evidence="7" id="KW-1185">Reference proteome</keyword>
<dbReference type="NCBIfam" id="TIGR01614">
    <property type="entry name" value="PME_inhib"/>
    <property type="match status" value="1"/>
</dbReference>
<evidence type="ECO:0000259" key="5">
    <source>
        <dbReference type="SMART" id="SM00856"/>
    </source>
</evidence>
<dbReference type="Proteomes" id="UP001459277">
    <property type="component" value="Unassembled WGS sequence"/>
</dbReference>
<keyword evidence="2" id="KW-1015">Disulfide bond</keyword>
<evidence type="ECO:0000256" key="2">
    <source>
        <dbReference type="ARBA" id="ARBA00023157"/>
    </source>
</evidence>
<dbReference type="EMBL" id="JAZDWU010000003">
    <property type="protein sequence ID" value="KAL0009010.1"/>
    <property type="molecule type" value="Genomic_DNA"/>
</dbReference>
<evidence type="ECO:0000313" key="7">
    <source>
        <dbReference type="Proteomes" id="UP001459277"/>
    </source>
</evidence>
<comment type="similarity">
    <text evidence="3">Belongs to the PMEI family.</text>
</comment>
<dbReference type="InterPro" id="IPR034086">
    <property type="entry name" value="PMEI_plant"/>
</dbReference>
<evidence type="ECO:0000256" key="1">
    <source>
        <dbReference type="ARBA" id="ARBA00022729"/>
    </source>
</evidence>
<name>A0AAW2DIM4_9ROSI</name>
<organism evidence="6 7">
    <name type="scientific">Lithocarpus litseifolius</name>
    <dbReference type="NCBI Taxonomy" id="425828"/>
    <lineage>
        <taxon>Eukaryota</taxon>
        <taxon>Viridiplantae</taxon>
        <taxon>Streptophyta</taxon>
        <taxon>Embryophyta</taxon>
        <taxon>Tracheophyta</taxon>
        <taxon>Spermatophyta</taxon>
        <taxon>Magnoliopsida</taxon>
        <taxon>eudicotyledons</taxon>
        <taxon>Gunneridae</taxon>
        <taxon>Pentapetalae</taxon>
        <taxon>rosids</taxon>
        <taxon>fabids</taxon>
        <taxon>Fagales</taxon>
        <taxon>Fagaceae</taxon>
        <taxon>Lithocarpus</taxon>
    </lineage>
</organism>
<dbReference type="Pfam" id="PF04043">
    <property type="entry name" value="PMEI"/>
    <property type="match status" value="1"/>
</dbReference>
<dbReference type="Gene3D" id="1.20.140.40">
    <property type="entry name" value="Invertase/pectin methylesterase inhibitor family protein"/>
    <property type="match status" value="1"/>
</dbReference>
<evidence type="ECO:0000256" key="4">
    <source>
        <dbReference type="SAM" id="SignalP"/>
    </source>
</evidence>
<evidence type="ECO:0000313" key="6">
    <source>
        <dbReference type="EMBL" id="KAL0009010.1"/>
    </source>
</evidence>
<dbReference type="InterPro" id="IPR006501">
    <property type="entry name" value="Pectinesterase_inhib_dom"/>
</dbReference>
<feature type="signal peptide" evidence="4">
    <location>
        <begin position="1"/>
        <end position="27"/>
    </location>
</feature>
<protein>
    <recommendedName>
        <fullName evidence="5">Pectinesterase inhibitor domain-containing protein</fullName>
    </recommendedName>
</protein>
<gene>
    <name evidence="6" type="ORF">SO802_010512</name>
</gene>
<sequence>MASPISCLSILVIPLLVTSLSYHVSNADRALLEYVCQKTSDYDYCLSALLSNNQSTTATPYTLGIISNDLTLAVIQDTNREIADLFLNFTDPVDVTRILNCQKNIKDAYQKVQNARLDASQKSYSEEYKLIAAALEQTIDCKNQYADPPEKEPPILNWTHKLETQADASFAIIDLLL</sequence>
<dbReference type="PANTHER" id="PTHR36710:SF18">
    <property type="entry name" value="PECTINESTERASE INHIBITOR 5-RELATED"/>
    <property type="match status" value="1"/>
</dbReference>
<dbReference type="GO" id="GO:0046910">
    <property type="term" value="F:pectinesterase inhibitor activity"/>
    <property type="evidence" value="ECO:0007669"/>
    <property type="project" value="InterPro"/>
</dbReference>
<dbReference type="SMART" id="SM00856">
    <property type="entry name" value="PMEI"/>
    <property type="match status" value="1"/>
</dbReference>
<dbReference type="InterPro" id="IPR035513">
    <property type="entry name" value="Invertase/methylesterase_inhib"/>
</dbReference>
<dbReference type="SUPFAM" id="SSF101148">
    <property type="entry name" value="Plant invertase/pectin methylesterase inhibitor"/>
    <property type="match status" value="1"/>
</dbReference>
<accession>A0AAW2DIM4</accession>
<dbReference type="AlphaFoldDB" id="A0AAW2DIM4"/>
<feature type="domain" description="Pectinesterase inhibitor" evidence="5">
    <location>
        <begin position="27"/>
        <end position="172"/>
    </location>
</feature>
<dbReference type="CDD" id="cd15797">
    <property type="entry name" value="PMEI"/>
    <property type="match status" value="1"/>
</dbReference>
<keyword evidence="1 4" id="KW-0732">Signal</keyword>
<comment type="caution">
    <text evidence="6">The sequence shown here is derived from an EMBL/GenBank/DDBJ whole genome shotgun (WGS) entry which is preliminary data.</text>
</comment>
<evidence type="ECO:0000256" key="3">
    <source>
        <dbReference type="ARBA" id="ARBA00038471"/>
    </source>
</evidence>